<dbReference type="Pfam" id="PF23033">
    <property type="entry name" value="DUF7034"/>
    <property type="match status" value="1"/>
</dbReference>
<sequence length="2266" mass="254694">MGYSFAIEYKNSTLRTYSDRNLSPVGLISTGCTSLQYYVLFEGTETIKNITCNQEGISSFSYALIKTVSPKRTYEFTFDVTYQLDTSLLSVIVETQTKNETFILSNSPISCKGLSQLQFQSQPILIVKGSKLEISLATDIKQFFKSSFSCTIFDDTWSTTECTVAQSDYSPDIFILTTPITQEIYSKDVVNINLSFDQNAIIQLKDIATPFIAGTTTSLSFDSYPVNKAIENDYKTGKRSSIVLSTSSTNDTGIILANGQVISSFTATFGNVDSKTFHSFVNYDLASVVVDPIIKVLYKNADGVQESEITIDPTLATSSMNVTANVSNDSSQKLPILKVLAKDVIISNPIQVSSKLGNLEIPFPFGIKKDGAKYNYVSDQIFPFVLNSQNTVSVNNKRFVQDAQVVIPATSPLTQDVTAPSYSIKSKKSYDNFITYQLTITDQTSGVYKIRCINTDQEFFAADTIISGSVTNGVFEFTIDLARLVSSSSKLILHVTDLYSNTNVYQGDSIYLDDNLNYPFDLFSTKVYLKDIIDFEFNSNLFDTSFKAKKNSLFFNLINGDTSFKPIIQLSGSTFIGSFDQVVQKYRIDFDLPFKPSVQVLDYQLVFPGSAFSFNSLQSHFGDVAIIKFINTDIDSYPPMFSKIDYTTGAQQVILSSSSENKQVGWRFTIVDKPNGFKFGNVTVKSNLNPKPKTYEFTTDKRVSGNSISGVYELKFEVSGASPSQEYMISSVILVDHNGVASYYPPGENQLSPFMELEGYYHSISVVTPRVVETVLPTLRTFNVLQIYRDSYRITFSVTDTGSRISDENPPIIYLIGYGGEKQEIVPTLDRITSSNTVYNYEVTFNIDYLLAYHGCLISLYGIYDNDLNINGYSSLDLKSMGYTYYIKKTWSVDPIVSSFTSIGQSGGLLTIYGKRFKSSSSRIDYRTTVTPIYVSTNVIVYDYPATLSSQPITVTSIEGVDYTFNIKPTLPLVPTNNVLYVDTLSNCKTNCGSYNLPYPSLSLALKNSKERTTLILKDGVYKGEDNMNIFIESAYTNIRPMNSTSKVVFDCENYFQLFNVKGSKSFTLSNVTITSCTSSKGGALLLESSVVTLQNIKFLNNKATNGAAIYLLNTELKLVNAVFKENKAITSGAAIYSYLSSVNIKGYFTTFVDNTNFNTGTQSRDILCQNSTLNIDDDVYIKDINVKCLQGCDNFYSQRDICHDKSHEISDDAVCGDNVCSASESCLSCKNDCQCYIEGMVQETFEPGCSPTYFIPDNLFENGTNVKPCVPTKRTTLPVVHIENFMGGIKNVVVRLFGYVSVESSKEVPFNFYGTNFGLIFKVNGQQQFYFNQNTFFNETKTLYLVDKHVHFIEIILFTSVVESSERTFTLAPFEDATTKLFYSNLVCGDGILNEREAIEPTEESNPDESYYCITDLGYPIFQDQPKCGDNICNEEPNSCFQDCYIEYTPVCSATKVIEGAISPGFSVGEDTLGLLISNQFIWRLPGSEHLSFGVDITRAEEAMAPIFQFDYCQDAATNVLEDVYRGKLYQIPLEFNGKAVPECTFSTSTESFKTTKEMATSDSKRVLHEAETSFQVTGPAVKGGASASFSKDKTNTSAKKILSSNSQRIFRTDLLCKSTYVELDLNRVSFHPNLLESFNQVQTPKDMLKLVQRHGTHFYKKTFLGGRLSQIAVTDESNVDESNESSFSESYKAAFSASVSAPAFSVKTSNSGSLDRNNDEKTQQTRSDQSTFSKIITYGGVPAAFSPAQDGASSPAFGEWAQSIDRLPVPIDYQLYPISHLINEEWTNQYGMNIKELWLAGEELFYATKSTSESELFGTDYSILFEMLTDGYTDIEPIYKFPVLDIKYYPDPEDLEKESQLLIPVTYRYVDRFGNKYNGLYSNMLSNWSITSDQMSFYQKFEHLNYHFHIINPYFSNEYPPHQNMMAPYRFDFKAPDFINSYKKPVIKLNDNGTPIDFNKEIKIISWSNSLAVILDRNGLKTDSTRAYGTAAFESKYSPFINTNIKFTHQWSQGKPEDFDLITTNVSGITAVRNHHAQYPDDRTFFVECNEDGPIIEWQPIIGIPPSSGHAAKCIEEVTFSFDQQTDSFSFTKNFNEKIAPTTRWHSFNLPVPEDKSIKKMKIKHPDTNIGLASRINWITLLYPQKDFTWKYDVLGYHIKENQIEDTTTGHTGEWITSNYGNNYRSVDLLPINTFARQIFFYPNYNFRYPFYPVPDGWEYPFFHSILNSTETTEISSKFKDTSGEYTFWVAGQPGYVPTPDVEV</sequence>
<dbReference type="EMBL" id="AJWJ01000400">
    <property type="protein sequence ID" value="KAF2071215.1"/>
    <property type="molecule type" value="Genomic_DNA"/>
</dbReference>
<feature type="domain" description="MACPF" evidence="2">
    <location>
        <begin position="1475"/>
        <end position="1814"/>
    </location>
</feature>
<dbReference type="Pfam" id="PF24893">
    <property type="entry name" value="DUF7743"/>
    <property type="match status" value="1"/>
</dbReference>
<dbReference type="PANTHER" id="PTHR31378">
    <property type="entry name" value="EGF-LIKE DOMAIN-CONTAINING PROTEIN-RELATED-RELATED"/>
    <property type="match status" value="1"/>
</dbReference>
<reference evidence="3" key="1">
    <citation type="submission" date="2020-01" db="EMBL/GenBank/DDBJ databases">
        <title>Development of genomics and gene disruption for Polysphondylium violaceum indicates a role for the polyketide synthase stlB in stalk morphogenesis.</title>
        <authorList>
            <person name="Narita B."/>
            <person name="Kawabe Y."/>
            <person name="Kin K."/>
            <person name="Saito T."/>
            <person name="Gibbs R."/>
            <person name="Kuspa A."/>
            <person name="Muzny D."/>
            <person name="Queller D."/>
            <person name="Richards S."/>
            <person name="Strassman J."/>
            <person name="Sucgang R."/>
            <person name="Worley K."/>
            <person name="Schaap P."/>
        </authorList>
    </citation>
    <scope>NUCLEOTIDE SEQUENCE</scope>
    <source>
        <strain evidence="3">QSvi11</strain>
    </source>
</reference>
<evidence type="ECO:0000313" key="4">
    <source>
        <dbReference type="Proteomes" id="UP000695562"/>
    </source>
</evidence>
<dbReference type="InterPro" id="IPR011050">
    <property type="entry name" value="Pectin_lyase_fold/virulence"/>
</dbReference>
<dbReference type="Pfam" id="PF23034">
    <property type="entry name" value="DUF7035"/>
    <property type="match status" value="1"/>
</dbReference>
<proteinExistence type="predicted"/>
<protein>
    <recommendedName>
        <fullName evidence="2">MACPF domain-containing protein</fullName>
    </recommendedName>
</protein>
<evidence type="ECO:0000256" key="1">
    <source>
        <dbReference type="SAM" id="MobiDB-lite"/>
    </source>
</evidence>
<dbReference type="InterPro" id="IPR020864">
    <property type="entry name" value="MACPF"/>
</dbReference>
<evidence type="ECO:0000259" key="2">
    <source>
        <dbReference type="PROSITE" id="PS51412"/>
    </source>
</evidence>
<organism evidence="3 4">
    <name type="scientific">Polysphondylium violaceum</name>
    <dbReference type="NCBI Taxonomy" id="133409"/>
    <lineage>
        <taxon>Eukaryota</taxon>
        <taxon>Amoebozoa</taxon>
        <taxon>Evosea</taxon>
        <taxon>Eumycetozoa</taxon>
        <taxon>Dictyostelia</taxon>
        <taxon>Dictyosteliales</taxon>
        <taxon>Dictyosteliaceae</taxon>
        <taxon>Polysphondylium</taxon>
    </lineage>
</organism>
<name>A0A8J4PNL0_9MYCE</name>
<dbReference type="InterPro" id="IPR055462">
    <property type="entry name" value="DUF7034"/>
</dbReference>
<gene>
    <name evidence="3" type="ORF">CYY_007467</name>
</gene>
<dbReference type="Pfam" id="PF01823">
    <property type="entry name" value="MACPF"/>
    <property type="match status" value="1"/>
</dbReference>
<dbReference type="PANTHER" id="PTHR31378:SF5">
    <property type="entry name" value="EGF-LIKE DOMAIN-CONTAINING PROTEIN"/>
    <property type="match status" value="1"/>
</dbReference>
<comment type="caution">
    <text evidence="3">The sequence shown here is derived from an EMBL/GenBank/DDBJ whole genome shotgun (WGS) entry which is preliminary data.</text>
</comment>
<dbReference type="PROSITE" id="PS51412">
    <property type="entry name" value="MACPF_2"/>
    <property type="match status" value="1"/>
</dbReference>
<feature type="region of interest" description="Disordered" evidence="1">
    <location>
        <begin position="1707"/>
        <end position="1732"/>
    </location>
</feature>
<dbReference type="InterPro" id="IPR056645">
    <property type="entry name" value="DUF7743"/>
</dbReference>
<dbReference type="InterPro" id="IPR055463">
    <property type="entry name" value="DUF7035"/>
</dbReference>
<dbReference type="OrthoDB" id="21110at2759"/>
<accession>A0A8J4PNL0</accession>
<dbReference type="Proteomes" id="UP000695562">
    <property type="component" value="Unassembled WGS sequence"/>
</dbReference>
<keyword evidence="4" id="KW-1185">Reference proteome</keyword>
<evidence type="ECO:0000313" key="3">
    <source>
        <dbReference type="EMBL" id="KAF2071215.1"/>
    </source>
</evidence>
<dbReference type="SUPFAM" id="SSF51126">
    <property type="entry name" value="Pectin lyase-like"/>
    <property type="match status" value="1"/>
</dbReference>